<evidence type="ECO:0000313" key="2">
    <source>
        <dbReference type="Proteomes" id="UP000308744"/>
    </source>
</evidence>
<dbReference type="InterPro" id="IPR009951">
    <property type="entry name" value="Host-nuc_inhib_Gam"/>
</dbReference>
<dbReference type="GO" id="GO:0042262">
    <property type="term" value="P:DNA protection"/>
    <property type="evidence" value="ECO:0007669"/>
    <property type="project" value="InterPro"/>
</dbReference>
<name>A0A4U2XYQ4_9BACI</name>
<dbReference type="RefSeq" id="WP_107897860.1">
    <property type="nucleotide sequence ID" value="NZ_PYWM01000068.1"/>
</dbReference>
<dbReference type="SUPFAM" id="SSF161266">
    <property type="entry name" value="Gam-like"/>
    <property type="match status" value="1"/>
</dbReference>
<protein>
    <recommendedName>
        <fullName evidence="3">Host-nuclease inhibitor protein Gam</fullName>
    </recommendedName>
</protein>
<keyword evidence="2" id="KW-1185">Reference proteome</keyword>
<gene>
    <name evidence="1" type="ORF">FC756_25910</name>
</gene>
<organism evidence="1 2">
    <name type="scientific">Lysinibacillus mangiferihumi</name>
    <dbReference type="NCBI Taxonomy" id="1130819"/>
    <lineage>
        <taxon>Bacteria</taxon>
        <taxon>Bacillati</taxon>
        <taxon>Bacillota</taxon>
        <taxon>Bacilli</taxon>
        <taxon>Bacillales</taxon>
        <taxon>Bacillaceae</taxon>
        <taxon>Lysinibacillus</taxon>
    </lineage>
</organism>
<evidence type="ECO:0000313" key="1">
    <source>
        <dbReference type="EMBL" id="TKI53077.1"/>
    </source>
</evidence>
<sequence>MLANKLEQLDERLQDSSVELTKEEVVEQFKIDGLDSADWALRKISINNKSLQEKEELFAKYEQWIKEERAKTERDNSFFEYLLTDYHARILAENPKQKSISTPNGKIQSTTRKPAIVKPEKDGLPQLIEYAEHNNFNEFVEVKKELKWTEFKKELTLTNDLKVVDSNGQVVPNVPISEGGTTFKITT</sequence>
<reference evidence="1 2" key="1">
    <citation type="submission" date="2019-04" db="EMBL/GenBank/DDBJ databases">
        <title>Lysinibacillus genome sequencing.</title>
        <authorList>
            <person name="Dunlap C."/>
        </authorList>
    </citation>
    <scope>NUCLEOTIDE SEQUENCE [LARGE SCALE GENOMIC DNA]</scope>
    <source>
        <strain evidence="1 2">CCTCC AB 2010389</strain>
    </source>
</reference>
<dbReference type="Proteomes" id="UP000308744">
    <property type="component" value="Unassembled WGS sequence"/>
</dbReference>
<dbReference type="Pfam" id="PF07352">
    <property type="entry name" value="Phage_Mu_Gam"/>
    <property type="match status" value="1"/>
</dbReference>
<dbReference type="GO" id="GO:0003690">
    <property type="term" value="F:double-stranded DNA binding"/>
    <property type="evidence" value="ECO:0007669"/>
    <property type="project" value="InterPro"/>
</dbReference>
<dbReference type="EMBL" id="SZPU01000143">
    <property type="protein sequence ID" value="TKI53077.1"/>
    <property type="molecule type" value="Genomic_DNA"/>
</dbReference>
<dbReference type="AlphaFoldDB" id="A0A4U2XYQ4"/>
<comment type="caution">
    <text evidence="1">The sequence shown here is derived from an EMBL/GenBank/DDBJ whole genome shotgun (WGS) entry which is preliminary data.</text>
</comment>
<accession>A0A4U2XYQ4</accession>
<proteinExistence type="predicted"/>
<evidence type="ECO:0008006" key="3">
    <source>
        <dbReference type="Google" id="ProtNLM"/>
    </source>
</evidence>